<dbReference type="EMBL" id="KZ987860">
    <property type="protein sequence ID" value="RKP14257.1"/>
    <property type="molecule type" value="Genomic_DNA"/>
</dbReference>
<dbReference type="OrthoDB" id="10579269at2759"/>
<dbReference type="Proteomes" id="UP000267251">
    <property type="component" value="Unassembled WGS sequence"/>
</dbReference>
<name>A0A4P9Y5K2_9FUNG</name>
<feature type="region of interest" description="Disordered" evidence="1">
    <location>
        <begin position="19"/>
        <end position="41"/>
    </location>
</feature>
<evidence type="ECO:0000313" key="3">
    <source>
        <dbReference type="Proteomes" id="UP000267251"/>
    </source>
</evidence>
<gene>
    <name evidence="2" type="ORF">BJ684DRAFT_15399</name>
</gene>
<feature type="region of interest" description="Disordered" evidence="1">
    <location>
        <begin position="341"/>
        <end position="401"/>
    </location>
</feature>
<evidence type="ECO:0000256" key="1">
    <source>
        <dbReference type="SAM" id="MobiDB-lite"/>
    </source>
</evidence>
<protein>
    <submittedName>
        <fullName evidence="2">Uncharacterized protein</fullName>
    </submittedName>
</protein>
<dbReference type="AlphaFoldDB" id="A0A4P9Y5K2"/>
<accession>A0A4P9Y5K2</accession>
<evidence type="ECO:0000313" key="2">
    <source>
        <dbReference type="EMBL" id="RKP14257.1"/>
    </source>
</evidence>
<organism evidence="2 3">
    <name type="scientific">Piptocephalis cylindrospora</name>
    <dbReference type="NCBI Taxonomy" id="1907219"/>
    <lineage>
        <taxon>Eukaryota</taxon>
        <taxon>Fungi</taxon>
        <taxon>Fungi incertae sedis</taxon>
        <taxon>Zoopagomycota</taxon>
        <taxon>Zoopagomycotina</taxon>
        <taxon>Zoopagomycetes</taxon>
        <taxon>Zoopagales</taxon>
        <taxon>Piptocephalidaceae</taxon>
        <taxon>Piptocephalis</taxon>
    </lineage>
</organism>
<reference evidence="3" key="1">
    <citation type="journal article" date="2018" name="Nat. Microbiol.">
        <title>Leveraging single-cell genomics to expand the fungal tree of life.</title>
        <authorList>
            <person name="Ahrendt S.R."/>
            <person name="Quandt C.A."/>
            <person name="Ciobanu D."/>
            <person name="Clum A."/>
            <person name="Salamov A."/>
            <person name="Andreopoulos B."/>
            <person name="Cheng J.F."/>
            <person name="Woyke T."/>
            <person name="Pelin A."/>
            <person name="Henrissat B."/>
            <person name="Reynolds N.K."/>
            <person name="Benny G.L."/>
            <person name="Smith M.E."/>
            <person name="James T.Y."/>
            <person name="Grigoriev I.V."/>
        </authorList>
    </citation>
    <scope>NUCLEOTIDE SEQUENCE [LARGE SCALE GENOMIC DNA]</scope>
</reference>
<proteinExistence type="predicted"/>
<sequence>MALAALKQAILSFSRPRIRPSTQTFPIPPGPPSGASRGHPLPERLQHLRKSSYAYLNRLVNEAFWTPTHISALRAIPPSRPLHHHHTSSFGLRLGLLPAYARTAPSGYGRYPGSLHAIRAQATRGFHAAPTVPPPMAVRGWAGNPLAVFDQLDWEKWQDHGAKSSRSHSSSFHGKGRVTVEHRIPPLGNHKSSASSCPLSFEISSTFRTEDESSSMAASDFMSSISGEIDEEDRAIAVVVDMPSTNLPGTMITSPEELRLSLERQQRHASDLAMMLDAVSTTAQQGISIQIIPGGQGIRISFDSLFWSVDAVESWMRIHSPRDVHVRLILPLSLVNLDDKPAHQSKEKMVSSTEPISKVPPPSSSSHSPSSSWDKITDYGQTQEPIPHPLEVPSEPEEVQQFRQERIQTFLDSLVLHQQTYNSLPPE</sequence>
<keyword evidence="3" id="KW-1185">Reference proteome</keyword>